<feature type="compositionally biased region" description="Polar residues" evidence="1">
    <location>
        <begin position="70"/>
        <end position="83"/>
    </location>
</feature>
<protein>
    <submittedName>
        <fullName evidence="2">Uncharacterized protein</fullName>
    </submittedName>
</protein>
<accession>A0A2S5B0G8</accession>
<dbReference type="AlphaFoldDB" id="A0A2S5B0G8"/>
<reference evidence="2 3" key="1">
    <citation type="journal article" date="2018" name="Front. Microbiol.">
        <title>Prospects for Fungal Bioremediation of Acidic Radioactive Waste Sites: Characterization and Genome Sequence of Rhodotorula taiwanensis MD1149.</title>
        <authorList>
            <person name="Tkavc R."/>
            <person name="Matrosova V.Y."/>
            <person name="Grichenko O.E."/>
            <person name="Gostincar C."/>
            <person name="Volpe R.P."/>
            <person name="Klimenkova P."/>
            <person name="Gaidamakova E.K."/>
            <person name="Zhou C.E."/>
            <person name="Stewart B.J."/>
            <person name="Lyman M.G."/>
            <person name="Malfatti S.A."/>
            <person name="Rubinfeld B."/>
            <person name="Courtot M."/>
            <person name="Singh J."/>
            <person name="Dalgard C.L."/>
            <person name="Hamilton T."/>
            <person name="Frey K.G."/>
            <person name="Gunde-Cimerman N."/>
            <person name="Dugan L."/>
            <person name="Daly M.J."/>
        </authorList>
    </citation>
    <scope>NUCLEOTIDE SEQUENCE [LARGE SCALE GENOMIC DNA]</scope>
    <source>
        <strain evidence="2 3">MD1149</strain>
    </source>
</reference>
<name>A0A2S5B0G8_9BASI</name>
<evidence type="ECO:0000256" key="1">
    <source>
        <dbReference type="SAM" id="MobiDB-lite"/>
    </source>
</evidence>
<evidence type="ECO:0000313" key="2">
    <source>
        <dbReference type="EMBL" id="POY70277.1"/>
    </source>
</evidence>
<sequence>MTVSDQIVLITSDECKLLAHAKNELSEPSTIFSMSLASPLSTPLAPSLTFTSSKARLVVALLPPVDHTTSDTPETTDANSQVSNKREEEAAAESELDVPMEDSLPSSALVLPAQPATDFLSGDPIRSRLGRHLDILRALVDDAGDRARARGQLRASSSSDARGLLETLDRRLRLSAFHPETLSGNQSILERFTGTPETVSFLTAVTRDPFVLPISGGTALTPIAYDLFSTHLPIDEHFPKRSQSMSRYLRLVIMPDEPTTTAYLMLHGQLFPADSPKLRAIRSALDARTAHKSEPVALKYFGQTERTTPLGRAQDDQNASQSFVKNVIAVLKALILSEPIDATMGFDWGKVQFVLHEFADLEQTSDGPIDISDFAVGGVEIALITSASAGLNSAIGGFRPTLDRSSFGDICSLMQKHDADLSRVRQLLPVAGASPTRAEKIAAAAVDSLQFWQTRPEESGYTLDDSTESGTRVFQTVLEAMQAVKCLASDPGGPTLELLVMKDVPKADLLDLQTSHGPRAGRGPHLGFLVDSSVLGASIGTWTAIAPMTNLWQWQLRHLKVGWAICFLIRYICCVDPLLLRVFSGKMSHLFRSSLICGALDTSAPGLDDFLACASSTTEASLEAILSKSCVLVWRELAPSNHMRDAGKTSVVQWGPHASNLSIIFAELDPGFHKYDPSVSDLVVDLVQLTAAKAAFAREALGRLLAFEYGATGAPAAAAPRREFLREARRRCEARSVAMGLEARLLRARDELATAFGALNAARQLSAGDRRLADDEDRKRERRSESAHLGVANRAAQLEFLGPPLPAPVMSVLELHYSAPDDGFLSPKLLSLTSYPVLGDPLDPATLWPRLVQLVDLLAEHTEATLDGLESPVSALPTTGAPVASREWVGWFCRAPEGVEVARSASKAGWAGERDWDAEARALQSEQQRAREEQKRASRG</sequence>
<gene>
    <name evidence="2" type="ORF">BMF94_6718</name>
</gene>
<dbReference type="EMBL" id="PJQD01000137">
    <property type="protein sequence ID" value="POY70277.1"/>
    <property type="molecule type" value="Genomic_DNA"/>
</dbReference>
<comment type="caution">
    <text evidence="2">The sequence shown here is derived from an EMBL/GenBank/DDBJ whole genome shotgun (WGS) entry which is preliminary data.</text>
</comment>
<evidence type="ECO:0000313" key="3">
    <source>
        <dbReference type="Proteomes" id="UP000237144"/>
    </source>
</evidence>
<feature type="region of interest" description="Disordered" evidence="1">
    <location>
        <begin position="65"/>
        <end position="98"/>
    </location>
</feature>
<feature type="non-terminal residue" evidence="2">
    <location>
        <position position="940"/>
    </location>
</feature>
<dbReference type="OrthoDB" id="10690766at2759"/>
<organism evidence="2 3">
    <name type="scientific">Rhodotorula taiwanensis</name>
    <dbReference type="NCBI Taxonomy" id="741276"/>
    <lineage>
        <taxon>Eukaryota</taxon>
        <taxon>Fungi</taxon>
        <taxon>Dikarya</taxon>
        <taxon>Basidiomycota</taxon>
        <taxon>Pucciniomycotina</taxon>
        <taxon>Microbotryomycetes</taxon>
        <taxon>Sporidiobolales</taxon>
        <taxon>Sporidiobolaceae</taxon>
        <taxon>Rhodotorula</taxon>
    </lineage>
</organism>
<proteinExistence type="predicted"/>
<keyword evidence="3" id="KW-1185">Reference proteome</keyword>
<dbReference type="Proteomes" id="UP000237144">
    <property type="component" value="Unassembled WGS sequence"/>
</dbReference>